<proteinExistence type="predicted"/>
<gene>
    <name evidence="6" type="primary">LOC106742240</name>
</gene>
<dbReference type="InterPro" id="IPR050216">
    <property type="entry name" value="LRR_domain-containing"/>
</dbReference>
<dbReference type="CTD" id="34449"/>
<keyword evidence="1" id="KW-0433">Leucine-rich repeat</keyword>
<dbReference type="InterPro" id="IPR032675">
    <property type="entry name" value="LRR_dom_sf"/>
</dbReference>
<dbReference type="InterPro" id="IPR001611">
    <property type="entry name" value="Leu-rich_rpt"/>
</dbReference>
<reference evidence="6" key="1">
    <citation type="submission" date="2025-08" db="UniProtKB">
        <authorList>
            <consortium name="RefSeq"/>
        </authorList>
    </citation>
    <scope>IDENTIFICATION</scope>
</reference>
<dbReference type="Pfam" id="PF25344">
    <property type="entry name" value="PH_LRR1"/>
    <property type="match status" value="1"/>
</dbReference>
<evidence type="ECO:0000256" key="2">
    <source>
        <dbReference type="ARBA" id="ARBA00022737"/>
    </source>
</evidence>
<keyword evidence="3" id="KW-0539">Nucleus</keyword>
<evidence type="ECO:0000313" key="6">
    <source>
        <dbReference type="RefSeq" id="XP_014470470.1"/>
    </source>
</evidence>
<evidence type="ECO:0000313" key="5">
    <source>
        <dbReference type="Proteomes" id="UP000515204"/>
    </source>
</evidence>
<dbReference type="InterPro" id="IPR003591">
    <property type="entry name" value="Leu-rich_rpt_typical-subtyp"/>
</dbReference>
<name>A0A6P3WWM5_DINQU</name>
<sequence>MMRLKCTVRIYDRTLLSKQRTYRSVLTISKQSDKNEVYLLLQNLKNKEGIKYKIHNNVEKIFTKFIDDGKATISLKEPRHDLIIETFSINEVIQLKSFLHILKLRLRKIGESSFPIISNLKLKNMDLSRANKLVIQKKSEYPLLRGFPKIIEELSILGLGRRSFDRQILNLKYLKILNLSSNQIQHLPKEVGCLPHLQELIIPHNKLGKSTFEWKWISQVEIRRNLRLLDIRNNEISVLPVQVGILDVLVKLQVCQNLLTKLPQSIGRLRNLKYLEAARNNLSCLPGSMRHLRLDYLDISGNPFNFQNSHFVVYYHVNEVVTLVQYAAIALLKARITYDNSTMPPNLVQFLDNATFCCVCSQACFNRYVLDYKEMELRRVTCQVKRTANTTILYECYFCSKTCQRYF</sequence>
<evidence type="ECO:0000256" key="1">
    <source>
        <dbReference type="ARBA" id="ARBA00022614"/>
    </source>
</evidence>
<dbReference type="SMART" id="SM00369">
    <property type="entry name" value="LRR_TYP"/>
    <property type="match status" value="3"/>
</dbReference>
<dbReference type="GeneID" id="106742240"/>
<dbReference type="KEGG" id="dqu:106742240"/>
<protein>
    <submittedName>
        <fullName evidence="6">Leucine-rich repeat protein 1</fullName>
    </submittedName>
</protein>
<dbReference type="SUPFAM" id="SSF52058">
    <property type="entry name" value="L domain-like"/>
    <property type="match status" value="1"/>
</dbReference>
<dbReference type="PROSITE" id="PS51450">
    <property type="entry name" value="LRR"/>
    <property type="match status" value="1"/>
</dbReference>
<keyword evidence="2" id="KW-0677">Repeat</keyword>
<dbReference type="OrthoDB" id="17912at2759"/>
<dbReference type="AlphaFoldDB" id="A0A6P3WWM5"/>
<evidence type="ECO:0000256" key="3">
    <source>
        <dbReference type="ARBA" id="ARBA00023242"/>
    </source>
</evidence>
<organism evidence="5 6">
    <name type="scientific">Dinoponera quadriceps</name>
    <name type="common">South American ant</name>
    <dbReference type="NCBI Taxonomy" id="609295"/>
    <lineage>
        <taxon>Eukaryota</taxon>
        <taxon>Metazoa</taxon>
        <taxon>Ecdysozoa</taxon>
        <taxon>Arthropoda</taxon>
        <taxon>Hexapoda</taxon>
        <taxon>Insecta</taxon>
        <taxon>Pterygota</taxon>
        <taxon>Neoptera</taxon>
        <taxon>Endopterygota</taxon>
        <taxon>Hymenoptera</taxon>
        <taxon>Apocrita</taxon>
        <taxon>Aculeata</taxon>
        <taxon>Formicoidea</taxon>
        <taxon>Formicidae</taxon>
        <taxon>Ponerinae</taxon>
        <taxon>Ponerini</taxon>
        <taxon>Dinoponera</taxon>
    </lineage>
</organism>
<feature type="domain" description="PIF1/LRR1 pleckstrin homology" evidence="4">
    <location>
        <begin position="2"/>
        <end position="107"/>
    </location>
</feature>
<dbReference type="PANTHER" id="PTHR48051:SF1">
    <property type="entry name" value="RAS SUPPRESSOR PROTEIN 1"/>
    <property type="match status" value="1"/>
</dbReference>
<dbReference type="PANTHER" id="PTHR48051">
    <property type="match status" value="1"/>
</dbReference>
<dbReference type="Proteomes" id="UP000515204">
    <property type="component" value="Unplaced"/>
</dbReference>
<evidence type="ECO:0000259" key="4">
    <source>
        <dbReference type="Pfam" id="PF25344"/>
    </source>
</evidence>
<accession>A0A6P3WWM5</accession>
<dbReference type="InterPro" id="IPR057437">
    <property type="entry name" value="PIF1/LRR1_PH"/>
</dbReference>
<dbReference type="GO" id="GO:0005737">
    <property type="term" value="C:cytoplasm"/>
    <property type="evidence" value="ECO:0007669"/>
    <property type="project" value="TreeGrafter"/>
</dbReference>
<keyword evidence="5" id="KW-1185">Reference proteome</keyword>
<dbReference type="RefSeq" id="XP_014470470.1">
    <property type="nucleotide sequence ID" value="XM_014614984.1"/>
</dbReference>
<dbReference type="Pfam" id="PF13855">
    <property type="entry name" value="LRR_8"/>
    <property type="match status" value="2"/>
</dbReference>
<dbReference type="Gene3D" id="3.80.10.10">
    <property type="entry name" value="Ribonuclease Inhibitor"/>
    <property type="match status" value="2"/>
</dbReference>